<dbReference type="EMBL" id="ML977017">
    <property type="protein sequence ID" value="KAF1951428.1"/>
    <property type="molecule type" value="Genomic_DNA"/>
</dbReference>
<dbReference type="AlphaFoldDB" id="A0A6A5TGF4"/>
<evidence type="ECO:0000313" key="3">
    <source>
        <dbReference type="Proteomes" id="UP000800035"/>
    </source>
</evidence>
<accession>A0A6A5TGF4</accession>
<proteinExistence type="predicted"/>
<evidence type="ECO:0000313" key="2">
    <source>
        <dbReference type="EMBL" id="KAF1951428.1"/>
    </source>
</evidence>
<gene>
    <name evidence="2" type="ORF">CC80DRAFT_206799</name>
</gene>
<feature type="compositionally biased region" description="Polar residues" evidence="1">
    <location>
        <begin position="88"/>
        <end position="100"/>
    </location>
</feature>
<dbReference type="Proteomes" id="UP000800035">
    <property type="component" value="Unassembled WGS sequence"/>
</dbReference>
<feature type="region of interest" description="Disordered" evidence="1">
    <location>
        <begin position="56"/>
        <end position="115"/>
    </location>
</feature>
<protein>
    <submittedName>
        <fullName evidence="2">Uncharacterized protein</fullName>
    </submittedName>
</protein>
<name>A0A6A5TGF4_9PLEO</name>
<feature type="compositionally biased region" description="Polar residues" evidence="1">
    <location>
        <begin position="56"/>
        <end position="78"/>
    </location>
</feature>
<sequence length="161" mass="18043">MNEPEANTQIASLANSLATTVLRNRLFNPPHLLSLFYFPPPRFRSICQCQHSLSSPIPTNHQPPTDNPSQHANPSTQRHSSRDLTVPTIPTTPFSKQETCFSRPLSDSDPQDRGLDHRNRVTFSVQLLLACLRCVCGPPFNAGPCLTVLRRGRGTCWEREL</sequence>
<reference evidence="2" key="1">
    <citation type="journal article" date="2020" name="Stud. Mycol.">
        <title>101 Dothideomycetes genomes: a test case for predicting lifestyles and emergence of pathogens.</title>
        <authorList>
            <person name="Haridas S."/>
            <person name="Albert R."/>
            <person name="Binder M."/>
            <person name="Bloem J."/>
            <person name="Labutti K."/>
            <person name="Salamov A."/>
            <person name="Andreopoulos B."/>
            <person name="Baker S."/>
            <person name="Barry K."/>
            <person name="Bills G."/>
            <person name="Bluhm B."/>
            <person name="Cannon C."/>
            <person name="Castanera R."/>
            <person name="Culley D."/>
            <person name="Daum C."/>
            <person name="Ezra D."/>
            <person name="Gonzalez J."/>
            <person name="Henrissat B."/>
            <person name="Kuo A."/>
            <person name="Liang C."/>
            <person name="Lipzen A."/>
            <person name="Lutzoni F."/>
            <person name="Magnuson J."/>
            <person name="Mondo S."/>
            <person name="Nolan M."/>
            <person name="Ohm R."/>
            <person name="Pangilinan J."/>
            <person name="Park H.-J."/>
            <person name="Ramirez L."/>
            <person name="Alfaro M."/>
            <person name="Sun H."/>
            <person name="Tritt A."/>
            <person name="Yoshinaga Y."/>
            <person name="Zwiers L.-H."/>
            <person name="Turgeon B."/>
            <person name="Goodwin S."/>
            <person name="Spatafora J."/>
            <person name="Crous P."/>
            <person name="Grigoriev I."/>
        </authorList>
    </citation>
    <scope>NUCLEOTIDE SEQUENCE</scope>
    <source>
        <strain evidence="2">CBS 675.92</strain>
    </source>
</reference>
<keyword evidence="3" id="KW-1185">Reference proteome</keyword>
<evidence type="ECO:0000256" key="1">
    <source>
        <dbReference type="SAM" id="MobiDB-lite"/>
    </source>
</evidence>
<organism evidence="2 3">
    <name type="scientific">Byssothecium circinans</name>
    <dbReference type="NCBI Taxonomy" id="147558"/>
    <lineage>
        <taxon>Eukaryota</taxon>
        <taxon>Fungi</taxon>
        <taxon>Dikarya</taxon>
        <taxon>Ascomycota</taxon>
        <taxon>Pezizomycotina</taxon>
        <taxon>Dothideomycetes</taxon>
        <taxon>Pleosporomycetidae</taxon>
        <taxon>Pleosporales</taxon>
        <taxon>Massarineae</taxon>
        <taxon>Massarinaceae</taxon>
        <taxon>Byssothecium</taxon>
    </lineage>
</organism>